<keyword evidence="4" id="KW-0133">Cell shape</keyword>
<keyword evidence="13" id="KW-1185">Reference proteome</keyword>
<dbReference type="PROSITE" id="PS51191">
    <property type="entry name" value="FEMABX"/>
    <property type="match status" value="1"/>
</dbReference>
<dbReference type="GO" id="GO:0016755">
    <property type="term" value="F:aminoacyltransferase activity"/>
    <property type="evidence" value="ECO:0007669"/>
    <property type="project" value="InterPro"/>
</dbReference>
<keyword evidence="7" id="KW-0961">Cell wall biogenesis/degradation</keyword>
<dbReference type="InterPro" id="IPR016181">
    <property type="entry name" value="Acyl_CoA_acyltransferase"/>
</dbReference>
<keyword evidence="6" id="KW-0012">Acyltransferase</keyword>
<dbReference type="EC" id="2.3.2.16" evidence="8"/>
<evidence type="ECO:0000256" key="5">
    <source>
        <dbReference type="ARBA" id="ARBA00022984"/>
    </source>
</evidence>
<dbReference type="InterPro" id="IPR003447">
    <property type="entry name" value="FEMABX"/>
</dbReference>
<evidence type="ECO:0000256" key="10">
    <source>
        <dbReference type="ARBA" id="ARBA00042933"/>
    </source>
</evidence>
<comment type="similarity">
    <text evidence="2">Belongs to the FemABX family.</text>
</comment>
<dbReference type="SUPFAM" id="SSF55729">
    <property type="entry name" value="Acyl-CoA N-acyltransferases (Nat)"/>
    <property type="match status" value="1"/>
</dbReference>
<evidence type="ECO:0000256" key="2">
    <source>
        <dbReference type="ARBA" id="ARBA00009943"/>
    </source>
</evidence>
<dbReference type="InterPro" id="IPR050644">
    <property type="entry name" value="PG_Glycine_Bridge_Synth"/>
</dbReference>
<evidence type="ECO:0000256" key="11">
    <source>
        <dbReference type="ARBA" id="ARBA00048654"/>
    </source>
</evidence>
<evidence type="ECO:0000256" key="3">
    <source>
        <dbReference type="ARBA" id="ARBA00022679"/>
    </source>
</evidence>
<comment type="catalytic activity">
    <reaction evidence="11">
        <text>beta-D-GlcNAc-(1-&gt;4)-Mur2Ac(oyl-L-Ala-D-isoglutaminyl-L-Lys-D-Ala-D-Ala)-di-trans,octa-cis-undecaprenyl diphosphate + glycyl-tRNA(Gly) = beta-D-GlcNAc-(1-&gt;4)-Mur2Ac(oyl-L-Ala-D-isoglutaminyl-L-Lys-(N(6)-Gly)-D-Ala-D-Ala)-di-trans,octa-cis-undecaprenyl diphosphate + tRNA(Gly) + H(+)</text>
        <dbReference type="Rhea" id="RHEA:30435"/>
        <dbReference type="Rhea" id="RHEA-COMP:9664"/>
        <dbReference type="Rhea" id="RHEA-COMP:9683"/>
        <dbReference type="ChEBI" id="CHEBI:15378"/>
        <dbReference type="ChEBI" id="CHEBI:62233"/>
        <dbReference type="ChEBI" id="CHEBI:62234"/>
        <dbReference type="ChEBI" id="CHEBI:78442"/>
        <dbReference type="ChEBI" id="CHEBI:78522"/>
        <dbReference type="EC" id="2.3.2.16"/>
    </reaction>
</comment>
<evidence type="ECO:0000256" key="9">
    <source>
        <dbReference type="ARBA" id="ARBA00040679"/>
    </source>
</evidence>
<dbReference type="GO" id="GO:0005737">
    <property type="term" value="C:cytoplasm"/>
    <property type="evidence" value="ECO:0007669"/>
    <property type="project" value="UniProtKB-SubCell"/>
</dbReference>
<evidence type="ECO:0000313" key="13">
    <source>
        <dbReference type="Proteomes" id="UP000248646"/>
    </source>
</evidence>
<dbReference type="Gene3D" id="3.40.630.30">
    <property type="match status" value="1"/>
</dbReference>
<sequence>MLNYYFIKEPNLYNRSVHIVGFMHSSIPNNTLPKIETIYIDLTKTEEELYTKLHRSNRKQINKASSYGFHIEVLTQPTIEDIREFQTFYNQFAKQTKTYSCDSFHLSTMRLLVDQNALIITKLLNESEVVQCYRVYISDGDIAFSLYSASHFRLSNKTEEKRKLSEGSRYLLWRNILYFKEHNHLTYDMGGLTTNENIWKFKMEFGGEVISVYSGYEANSMIGKLVLWLRSVKMTKG</sequence>
<keyword evidence="3" id="KW-0808">Transferase</keyword>
<proteinExistence type="inferred from homology"/>
<protein>
    <recommendedName>
        <fullName evidence="9">Lipid II:glycine glycyltransferase</fullName>
        <ecNumber evidence="8">2.3.2.16</ecNumber>
    </recommendedName>
    <alternativeName>
        <fullName evidence="10">Factor essential for expression of methicillin resistance X</fullName>
    </alternativeName>
</protein>
<comment type="subcellular location">
    <subcellularLocation>
        <location evidence="1">Cytoplasm</location>
    </subcellularLocation>
</comment>
<keyword evidence="5" id="KW-0573">Peptidoglycan synthesis</keyword>
<gene>
    <name evidence="12" type="ORF">C7437_10366</name>
</gene>
<organism evidence="12 13">
    <name type="scientific">Psychrobacillus insolitus</name>
    <dbReference type="NCBI Taxonomy" id="1461"/>
    <lineage>
        <taxon>Bacteria</taxon>
        <taxon>Bacillati</taxon>
        <taxon>Bacillota</taxon>
        <taxon>Bacilli</taxon>
        <taxon>Bacillales</taxon>
        <taxon>Bacillaceae</taxon>
        <taxon>Psychrobacillus</taxon>
    </lineage>
</organism>
<name>A0A2W7MLL5_9BACI</name>
<dbReference type="AlphaFoldDB" id="A0A2W7MLL5"/>
<dbReference type="EMBL" id="QKZI01000003">
    <property type="protein sequence ID" value="PZX04817.1"/>
    <property type="molecule type" value="Genomic_DNA"/>
</dbReference>
<dbReference type="GO" id="GO:0009252">
    <property type="term" value="P:peptidoglycan biosynthetic process"/>
    <property type="evidence" value="ECO:0007669"/>
    <property type="project" value="UniProtKB-KW"/>
</dbReference>
<evidence type="ECO:0000256" key="1">
    <source>
        <dbReference type="ARBA" id="ARBA00004496"/>
    </source>
</evidence>
<accession>A0A2W7MLL5</accession>
<dbReference type="GO" id="GO:0008360">
    <property type="term" value="P:regulation of cell shape"/>
    <property type="evidence" value="ECO:0007669"/>
    <property type="project" value="UniProtKB-KW"/>
</dbReference>
<comment type="caution">
    <text evidence="12">The sequence shown here is derived from an EMBL/GenBank/DDBJ whole genome shotgun (WGS) entry which is preliminary data.</text>
</comment>
<evidence type="ECO:0000256" key="8">
    <source>
        <dbReference type="ARBA" id="ARBA00039074"/>
    </source>
</evidence>
<evidence type="ECO:0000256" key="7">
    <source>
        <dbReference type="ARBA" id="ARBA00023316"/>
    </source>
</evidence>
<dbReference type="GO" id="GO:0071555">
    <property type="term" value="P:cell wall organization"/>
    <property type="evidence" value="ECO:0007669"/>
    <property type="project" value="UniProtKB-KW"/>
</dbReference>
<dbReference type="PANTHER" id="PTHR36174">
    <property type="entry name" value="LIPID II:GLYCINE GLYCYLTRANSFERASE"/>
    <property type="match status" value="1"/>
</dbReference>
<dbReference type="PANTHER" id="PTHR36174:SF1">
    <property type="entry name" value="LIPID II:GLYCINE GLYCYLTRANSFERASE"/>
    <property type="match status" value="1"/>
</dbReference>
<evidence type="ECO:0000256" key="6">
    <source>
        <dbReference type="ARBA" id="ARBA00023315"/>
    </source>
</evidence>
<evidence type="ECO:0000256" key="4">
    <source>
        <dbReference type="ARBA" id="ARBA00022960"/>
    </source>
</evidence>
<evidence type="ECO:0000313" key="12">
    <source>
        <dbReference type="EMBL" id="PZX04817.1"/>
    </source>
</evidence>
<reference evidence="12 13" key="1">
    <citation type="submission" date="2018-06" db="EMBL/GenBank/DDBJ databases">
        <title>Genomic Encyclopedia of Type Strains, Phase IV (KMG-IV): sequencing the most valuable type-strain genomes for metagenomic binning, comparative biology and taxonomic classification.</title>
        <authorList>
            <person name="Goeker M."/>
        </authorList>
    </citation>
    <scope>NUCLEOTIDE SEQUENCE [LARGE SCALE GENOMIC DNA]</scope>
    <source>
        <strain evidence="12 13">DSM 5</strain>
    </source>
</reference>
<dbReference type="Proteomes" id="UP000248646">
    <property type="component" value="Unassembled WGS sequence"/>
</dbReference>